<name>A0ABS4WBT5_9MICC</name>
<evidence type="ECO:0000313" key="2">
    <source>
        <dbReference type="EMBL" id="MBP2373652.1"/>
    </source>
</evidence>
<evidence type="ECO:0000256" key="1">
    <source>
        <dbReference type="SAM" id="MobiDB-lite"/>
    </source>
</evidence>
<reference evidence="2 3" key="1">
    <citation type="submission" date="2021-03" db="EMBL/GenBank/DDBJ databases">
        <title>Sequencing the genomes of 1000 actinobacteria strains.</title>
        <authorList>
            <person name="Klenk H.-P."/>
        </authorList>
    </citation>
    <scope>NUCLEOTIDE SEQUENCE [LARGE SCALE GENOMIC DNA]</scope>
    <source>
        <strain evidence="2 3">DSM 15454</strain>
    </source>
</reference>
<evidence type="ECO:0000313" key="3">
    <source>
        <dbReference type="Proteomes" id="UP000766570"/>
    </source>
</evidence>
<organism evidence="2 3">
    <name type="scientific">Paeniglutamicibacter psychrophenolicus</name>
    <dbReference type="NCBI Taxonomy" id="257454"/>
    <lineage>
        <taxon>Bacteria</taxon>
        <taxon>Bacillati</taxon>
        <taxon>Actinomycetota</taxon>
        <taxon>Actinomycetes</taxon>
        <taxon>Micrococcales</taxon>
        <taxon>Micrococcaceae</taxon>
        <taxon>Paeniglutamicibacter</taxon>
    </lineage>
</organism>
<feature type="compositionally biased region" description="Polar residues" evidence="1">
    <location>
        <begin position="64"/>
        <end position="73"/>
    </location>
</feature>
<gene>
    <name evidence="2" type="ORF">JOF46_001564</name>
</gene>
<dbReference type="RefSeq" id="WP_209906815.1">
    <property type="nucleotide sequence ID" value="NZ_BAAAMI010000011.1"/>
</dbReference>
<dbReference type="Proteomes" id="UP000766570">
    <property type="component" value="Unassembled WGS sequence"/>
</dbReference>
<keyword evidence="3" id="KW-1185">Reference proteome</keyword>
<comment type="caution">
    <text evidence="2">The sequence shown here is derived from an EMBL/GenBank/DDBJ whole genome shotgun (WGS) entry which is preliminary data.</text>
</comment>
<dbReference type="EMBL" id="JAGIOE010000001">
    <property type="protein sequence ID" value="MBP2373652.1"/>
    <property type="molecule type" value="Genomic_DNA"/>
</dbReference>
<feature type="region of interest" description="Disordered" evidence="1">
    <location>
        <begin position="37"/>
        <end position="87"/>
    </location>
</feature>
<proteinExistence type="predicted"/>
<sequence>MWKQWLSAAAQQAYRIGLSGPIASHVWPGVQRHLTTRASMDGLGARRGTGAGTPPHREVAGQVDESSSLTWPATISVPPRPEDRKEP</sequence>
<protein>
    <submittedName>
        <fullName evidence="2">Uncharacterized protein</fullName>
    </submittedName>
</protein>
<accession>A0ABS4WBT5</accession>